<proteinExistence type="inferred from homology"/>
<evidence type="ECO:0000259" key="5">
    <source>
        <dbReference type="Pfam" id="PF04824"/>
    </source>
</evidence>
<feature type="region of interest" description="Disordered" evidence="4">
    <location>
        <begin position="409"/>
        <end position="456"/>
    </location>
</feature>
<dbReference type="GO" id="GO:0007064">
    <property type="term" value="P:mitotic sister chromatid cohesion"/>
    <property type="evidence" value="ECO:0007669"/>
    <property type="project" value="TreeGrafter"/>
</dbReference>
<dbReference type="PANTHER" id="PTHR12585:SF69">
    <property type="entry name" value="FI11703P"/>
    <property type="match status" value="1"/>
</dbReference>
<dbReference type="Pfam" id="PF04825">
    <property type="entry name" value="Rad21_Rec8_N"/>
    <property type="match status" value="1"/>
</dbReference>
<gene>
    <name evidence="7" type="ORF">K402DRAFT_338286</name>
</gene>
<evidence type="ECO:0000256" key="4">
    <source>
        <dbReference type="SAM" id="MobiDB-lite"/>
    </source>
</evidence>
<evidence type="ECO:0000256" key="3">
    <source>
        <dbReference type="ARBA" id="ARBA00023242"/>
    </source>
</evidence>
<dbReference type="OrthoDB" id="10071381at2759"/>
<protein>
    <recommendedName>
        <fullName evidence="9">Double-strand-break repair protein rad21</fullName>
    </recommendedName>
</protein>
<accession>A0A6G1GRZ5</accession>
<name>A0A6G1GRZ5_9PEZI</name>
<comment type="similarity">
    <text evidence="2">Belongs to the rad21 family.</text>
</comment>
<keyword evidence="8" id="KW-1185">Reference proteome</keyword>
<evidence type="ECO:0000256" key="2">
    <source>
        <dbReference type="ARBA" id="ARBA00009870"/>
    </source>
</evidence>
<dbReference type="PANTHER" id="PTHR12585">
    <property type="entry name" value="SCC1 / RAD21 FAMILY MEMBER"/>
    <property type="match status" value="1"/>
</dbReference>
<comment type="subcellular location">
    <subcellularLocation>
        <location evidence="1">Nucleus</location>
    </subcellularLocation>
</comment>
<evidence type="ECO:0000256" key="1">
    <source>
        <dbReference type="ARBA" id="ARBA00004123"/>
    </source>
</evidence>
<dbReference type="EMBL" id="ML977174">
    <property type="protein sequence ID" value="KAF1983574.1"/>
    <property type="molecule type" value="Genomic_DNA"/>
</dbReference>
<dbReference type="InterPro" id="IPR039781">
    <property type="entry name" value="Rad21/Rec8-like"/>
</dbReference>
<dbReference type="GO" id="GO:0030892">
    <property type="term" value="C:mitotic cohesin complex"/>
    <property type="evidence" value="ECO:0007669"/>
    <property type="project" value="TreeGrafter"/>
</dbReference>
<dbReference type="FunFam" id="1.10.10.580:FF:000004">
    <property type="entry name" value="Double-strand-break repair protein rad21"/>
    <property type="match status" value="1"/>
</dbReference>
<dbReference type="InterPro" id="IPR006910">
    <property type="entry name" value="Rad21_Rec8_N"/>
</dbReference>
<evidence type="ECO:0000313" key="7">
    <source>
        <dbReference type="EMBL" id="KAF1983574.1"/>
    </source>
</evidence>
<evidence type="ECO:0000313" key="8">
    <source>
        <dbReference type="Proteomes" id="UP000800041"/>
    </source>
</evidence>
<feature type="domain" description="Rad21/Rec8-like protein N-terminal" evidence="6">
    <location>
        <begin position="1"/>
        <end position="103"/>
    </location>
</feature>
<keyword evidence="3" id="KW-0539">Nucleus</keyword>
<dbReference type="Pfam" id="PF04824">
    <property type="entry name" value="Rad21_Rec8"/>
    <property type="match status" value="1"/>
</dbReference>
<feature type="compositionally biased region" description="Acidic residues" evidence="4">
    <location>
        <begin position="215"/>
        <end position="227"/>
    </location>
</feature>
<dbReference type="InterPro" id="IPR023093">
    <property type="entry name" value="ScpA-like_C"/>
</dbReference>
<evidence type="ECO:0008006" key="9">
    <source>
        <dbReference type="Google" id="ProtNLM"/>
    </source>
</evidence>
<feature type="region of interest" description="Disordered" evidence="4">
    <location>
        <begin position="470"/>
        <end position="505"/>
    </location>
</feature>
<sequence>MFYSDTLLSKTGPLARVWLAANIERKLTKSNILQQDIGSSVNAIVDPGQAPMALRLSGQLLLGVVRIYSRKTRYLLDDCNDALLKIKMAFRPGNVDLPADQSHTVNPASLTLPEVLTELDLLAPMLDPALLLADIPELARTQDPTLLDWGTSQLLPDSMEQSRREYSEPLALPDDDLDLDLGLDDEDITIEKARRAPTAQLGEGLAEETSKLYDDDLDLDLGGDEPVGDGSPAPPVLDDTVDIPMGGMDDYGVPVEDDTMEAVPLGEGAATPAAEPTAPRDTASPLSSIRSSVARNLETTFRQETTIFDPEDESIHQAQRAKRRKVLESDIQTEIQSGQFREQQNDRSKILKPASFLPKDPVLLALMNMQKSGAFVSSILGNGRAQGWAPELRGIMSIEVIRRSGDLKRKRDSGVADLEDDEQAQSAAEKTPQLEFEQDEDVGSDTGAFDVGGDTTLNLSGEQEEIAPAAQPLGADDDDMPIHQDEEGEDQDPLSPVPDNFDDTTMPLLHPADSGPVSLGTKHAVYLLRERFGPLAETDAAERQRKTVRFQDMLPERRTTKADATKMFFEVLVLATKDAVKVEQKEGVLGGEMRIRGKRGLWGSWAEEKAGGEIATQTLEEGGVVA</sequence>
<feature type="domain" description="Rad21/Rec8-like protein C-terminal eukaryotic" evidence="5">
    <location>
        <begin position="547"/>
        <end position="586"/>
    </location>
</feature>
<reference evidence="7" key="1">
    <citation type="journal article" date="2020" name="Stud. Mycol.">
        <title>101 Dothideomycetes genomes: a test case for predicting lifestyles and emergence of pathogens.</title>
        <authorList>
            <person name="Haridas S."/>
            <person name="Albert R."/>
            <person name="Binder M."/>
            <person name="Bloem J."/>
            <person name="Labutti K."/>
            <person name="Salamov A."/>
            <person name="Andreopoulos B."/>
            <person name="Baker S."/>
            <person name="Barry K."/>
            <person name="Bills G."/>
            <person name="Bluhm B."/>
            <person name="Cannon C."/>
            <person name="Castanera R."/>
            <person name="Culley D."/>
            <person name="Daum C."/>
            <person name="Ezra D."/>
            <person name="Gonzalez J."/>
            <person name="Henrissat B."/>
            <person name="Kuo A."/>
            <person name="Liang C."/>
            <person name="Lipzen A."/>
            <person name="Lutzoni F."/>
            <person name="Magnuson J."/>
            <person name="Mondo S."/>
            <person name="Nolan M."/>
            <person name="Ohm R."/>
            <person name="Pangilinan J."/>
            <person name="Park H.-J."/>
            <person name="Ramirez L."/>
            <person name="Alfaro M."/>
            <person name="Sun H."/>
            <person name="Tritt A."/>
            <person name="Yoshinaga Y."/>
            <person name="Zwiers L.-H."/>
            <person name="Turgeon B."/>
            <person name="Goodwin S."/>
            <person name="Spatafora J."/>
            <person name="Crous P."/>
            <person name="Grigoriev I."/>
        </authorList>
    </citation>
    <scope>NUCLEOTIDE SEQUENCE</scope>
    <source>
        <strain evidence="7">CBS 113979</strain>
    </source>
</reference>
<dbReference type="SUPFAM" id="SSF46785">
    <property type="entry name" value="Winged helix' DNA-binding domain"/>
    <property type="match status" value="1"/>
</dbReference>
<dbReference type="CDD" id="cd21788">
    <property type="entry name" value="Rad21_Rec8_M_SpRad21p-like"/>
    <property type="match status" value="1"/>
</dbReference>
<organism evidence="7 8">
    <name type="scientific">Aulographum hederae CBS 113979</name>
    <dbReference type="NCBI Taxonomy" id="1176131"/>
    <lineage>
        <taxon>Eukaryota</taxon>
        <taxon>Fungi</taxon>
        <taxon>Dikarya</taxon>
        <taxon>Ascomycota</taxon>
        <taxon>Pezizomycotina</taxon>
        <taxon>Dothideomycetes</taxon>
        <taxon>Pleosporomycetidae</taxon>
        <taxon>Aulographales</taxon>
        <taxon>Aulographaceae</taxon>
    </lineage>
</organism>
<dbReference type="InterPro" id="IPR006909">
    <property type="entry name" value="Rad21/Rec8_C_eu"/>
</dbReference>
<feature type="region of interest" description="Disordered" evidence="4">
    <location>
        <begin position="215"/>
        <end position="245"/>
    </location>
</feature>
<dbReference type="GO" id="GO:0005634">
    <property type="term" value="C:nucleus"/>
    <property type="evidence" value="ECO:0007669"/>
    <property type="project" value="UniProtKB-SubCell"/>
</dbReference>
<dbReference type="Gene3D" id="1.10.10.580">
    <property type="entry name" value="Structural maintenance of chromosome 1. Chain E"/>
    <property type="match status" value="1"/>
</dbReference>
<dbReference type="Proteomes" id="UP000800041">
    <property type="component" value="Unassembled WGS sequence"/>
</dbReference>
<dbReference type="InterPro" id="IPR036390">
    <property type="entry name" value="WH_DNA-bd_sf"/>
</dbReference>
<dbReference type="GO" id="GO:0003682">
    <property type="term" value="F:chromatin binding"/>
    <property type="evidence" value="ECO:0007669"/>
    <property type="project" value="TreeGrafter"/>
</dbReference>
<dbReference type="AlphaFoldDB" id="A0A6G1GRZ5"/>
<evidence type="ECO:0000259" key="6">
    <source>
        <dbReference type="Pfam" id="PF04825"/>
    </source>
</evidence>
<dbReference type="GO" id="GO:1990414">
    <property type="term" value="P:replication-born double-strand break repair via sister chromatid exchange"/>
    <property type="evidence" value="ECO:0007669"/>
    <property type="project" value="TreeGrafter"/>
</dbReference>